<dbReference type="CDD" id="cd09168">
    <property type="entry name" value="PLDc_PaPPK1_C2_like"/>
    <property type="match status" value="1"/>
</dbReference>
<evidence type="ECO:0000256" key="7">
    <source>
        <dbReference type="ARBA" id="ARBA00022842"/>
    </source>
</evidence>
<dbReference type="SUPFAM" id="SSF56024">
    <property type="entry name" value="Phospholipase D/nuclease"/>
    <property type="match status" value="2"/>
</dbReference>
<dbReference type="PIRSF" id="PIRSF015589">
    <property type="entry name" value="PP_kinase"/>
    <property type="match status" value="1"/>
</dbReference>
<dbReference type="Pfam" id="PF13089">
    <property type="entry name" value="PP_kinase_N"/>
    <property type="match status" value="1"/>
</dbReference>
<keyword evidence="15" id="KW-1185">Reference proteome</keyword>
<keyword evidence="6 8" id="KW-0067">ATP-binding</keyword>
<protein>
    <recommendedName>
        <fullName evidence="8 9">Polyphosphate kinase</fullName>
        <ecNumber evidence="8 9">2.7.4.1</ecNumber>
    </recommendedName>
    <alternativeName>
        <fullName evidence="8">ATP-polyphosphate phosphotransferase</fullName>
    </alternativeName>
    <alternativeName>
        <fullName evidence="8">Polyphosphoric acid kinase</fullName>
    </alternativeName>
</protein>
<comment type="catalytic activity">
    <reaction evidence="8 9">
        <text>[phosphate](n) + ATP = [phosphate](n+1) + ADP</text>
        <dbReference type="Rhea" id="RHEA:19573"/>
        <dbReference type="Rhea" id="RHEA-COMP:9859"/>
        <dbReference type="Rhea" id="RHEA-COMP:14280"/>
        <dbReference type="ChEBI" id="CHEBI:16838"/>
        <dbReference type="ChEBI" id="CHEBI:30616"/>
        <dbReference type="ChEBI" id="CHEBI:456216"/>
        <dbReference type="EC" id="2.7.4.1"/>
    </reaction>
</comment>
<dbReference type="KEGG" id="minf:MESINF_0115"/>
<dbReference type="InterPro" id="IPR041108">
    <property type="entry name" value="PP_kinase_C_1"/>
</dbReference>
<evidence type="ECO:0000256" key="2">
    <source>
        <dbReference type="ARBA" id="ARBA00022679"/>
    </source>
</evidence>
<feature type="domain" description="Polyphosphate kinase C-terminal" evidence="12">
    <location>
        <begin position="499"/>
        <end position="669"/>
    </location>
</feature>
<dbReference type="InterPro" id="IPR036830">
    <property type="entry name" value="PP_kinase_middle_dom_sf"/>
</dbReference>
<evidence type="ECO:0000313" key="14">
    <source>
        <dbReference type="EMBL" id="SSC11564.1"/>
    </source>
</evidence>
<dbReference type="Gene3D" id="3.30.1840.10">
    <property type="entry name" value="Polyphosphate kinase middle domain"/>
    <property type="match status" value="1"/>
</dbReference>
<dbReference type="InterPro" id="IPR024953">
    <property type="entry name" value="PP_kinase_middle"/>
</dbReference>
<reference evidence="14 15" key="1">
    <citation type="submission" date="2017-01" db="EMBL/GenBank/DDBJ databases">
        <authorList>
            <person name="Erauso G."/>
        </authorList>
    </citation>
    <scope>NUCLEOTIDE SEQUENCE [LARGE SCALE GENOMIC DNA]</scope>
    <source>
        <strain evidence="14">MESINF1</strain>
    </source>
</reference>
<dbReference type="NCBIfam" id="NF003917">
    <property type="entry name" value="PRK05443.1-1"/>
    <property type="match status" value="1"/>
</dbReference>
<comment type="function">
    <text evidence="8 9">Catalyzes the reversible transfer of the terminal phosphate of ATP to form a long-chain polyphosphate (polyP).</text>
</comment>
<dbReference type="InterPro" id="IPR025200">
    <property type="entry name" value="PPK_C_dom2"/>
</dbReference>
<feature type="binding site" evidence="8">
    <location>
        <position position="400"/>
    </location>
    <ligand>
        <name>Mg(2+)</name>
        <dbReference type="ChEBI" id="CHEBI:18420"/>
    </ligand>
</feature>
<dbReference type="EC" id="2.7.4.1" evidence="8 9"/>
<feature type="domain" description="Polyphosphate kinase C-terminal" evidence="13">
    <location>
        <begin position="327"/>
        <end position="490"/>
    </location>
</feature>
<comment type="cofactor">
    <cofactor evidence="8">
        <name>Mg(2+)</name>
        <dbReference type="ChEBI" id="CHEBI:18420"/>
    </cofactor>
</comment>
<evidence type="ECO:0000259" key="11">
    <source>
        <dbReference type="Pfam" id="PF13089"/>
    </source>
</evidence>
<evidence type="ECO:0000259" key="12">
    <source>
        <dbReference type="Pfam" id="PF13090"/>
    </source>
</evidence>
<organism evidence="14 15">
    <name type="scientific">Mesotoga infera</name>
    <dbReference type="NCBI Taxonomy" id="1236046"/>
    <lineage>
        <taxon>Bacteria</taxon>
        <taxon>Thermotogati</taxon>
        <taxon>Thermotogota</taxon>
        <taxon>Thermotogae</taxon>
        <taxon>Kosmotogales</taxon>
        <taxon>Kosmotogaceae</taxon>
        <taxon>Mesotoga</taxon>
    </lineage>
</organism>
<dbReference type="GO" id="GO:0005524">
    <property type="term" value="F:ATP binding"/>
    <property type="evidence" value="ECO:0007669"/>
    <property type="project" value="UniProtKB-KW"/>
</dbReference>
<feature type="binding site" evidence="8">
    <location>
        <position position="463"/>
    </location>
    <ligand>
        <name>ATP</name>
        <dbReference type="ChEBI" id="CHEBI:30616"/>
    </ligand>
</feature>
<dbReference type="NCBIfam" id="NF003921">
    <property type="entry name" value="PRK05443.2-2"/>
    <property type="match status" value="1"/>
</dbReference>
<evidence type="ECO:0000256" key="1">
    <source>
        <dbReference type="ARBA" id="ARBA00022553"/>
    </source>
</evidence>
<dbReference type="NCBIfam" id="NF003918">
    <property type="entry name" value="PRK05443.1-2"/>
    <property type="match status" value="1"/>
</dbReference>
<dbReference type="GO" id="GO:0008976">
    <property type="term" value="F:polyphosphate kinase activity"/>
    <property type="evidence" value="ECO:0007669"/>
    <property type="project" value="UniProtKB-UniRule"/>
</dbReference>
<sequence length="703" mass="81264">MNLDDPNLYLNRELSWLDFNERVLEEAFDKENPVFERLKFLSITSSNLDEFFMIRVAGLKEQQEAGYTGIDPSGMTATEQLKAISIKVHEMVERQNNCLHRSLLPALKKENIFFLKPEEFDNEQKEYIERYFTDTVYPVVTPMAIDQSRPFPFLQNKSINLGVVFDQKDQSLFAVVQIPPVLPRLIKLPSKKGQCFTFMGDILKSHMNRLFSGYPIKDIHAFRITRNADLSIEEEDEHDLLIEIEKSLQRRRWGFPVRLEIEKGMNVELREYLKEMLELTDEDIYISGTPLDLTLWMKFVQLKGFDNLRYPKALPQASPDLYGQNDLFKIVRDEDIMLHHPFESFKHISDLVYKAAEDPRVLAIKQTLYRVSGNSSIIDALVHAANSGKQVTVLVEIKARFDEESNIQWAKMLERAGCHVVYGLVGLKTHAKMLLIVREEDDGIKRYLHLSTGNYNDTTAKLYTDIGLLTVRDQLTTDASALFNVLTGYSLPPRWKTFAVAPYNLRETFLRLVQSEIDNAARGYEARIIIKINSLLDKECIKKLYEASIAGVRIDLIVRGICCLKSGIEGVSDNIRVISIVGRYLEHSRIFYFQNRDNPKFFLSSADLMPRNLDRRIEVMFPVEDERLKKRLKSILEIVLKDTVKARLQFPDGKYKKVDRRGKPLVNSQEVLHKAAISRLRKFEKERISGLASNPVLRSREKS</sequence>
<dbReference type="Proteomes" id="UP000250796">
    <property type="component" value="Chromosome MESINF"/>
</dbReference>
<feature type="binding site" evidence="8">
    <location>
        <position position="559"/>
    </location>
    <ligand>
        <name>ATP</name>
        <dbReference type="ChEBI" id="CHEBI:30616"/>
    </ligand>
</feature>
<accession>A0A7Z7PM76</accession>
<dbReference type="Pfam" id="PF13090">
    <property type="entry name" value="PP_kinase_C"/>
    <property type="match status" value="1"/>
</dbReference>
<dbReference type="CDD" id="cd09165">
    <property type="entry name" value="PLDc_PaPPK1_C1_like"/>
    <property type="match status" value="1"/>
</dbReference>
<dbReference type="GO" id="GO:0009358">
    <property type="term" value="C:polyphosphate kinase complex"/>
    <property type="evidence" value="ECO:0007669"/>
    <property type="project" value="InterPro"/>
</dbReference>
<dbReference type="InterPro" id="IPR036832">
    <property type="entry name" value="PPK_N_dom_sf"/>
</dbReference>
<dbReference type="AlphaFoldDB" id="A0A7Z7PM76"/>
<dbReference type="EMBL" id="LS974202">
    <property type="protein sequence ID" value="SSC11564.1"/>
    <property type="molecule type" value="Genomic_DNA"/>
</dbReference>
<feature type="active site" description="Phosphohistidine intermediate" evidence="8">
    <location>
        <position position="430"/>
    </location>
</feature>
<dbReference type="NCBIfam" id="NF003920">
    <property type="entry name" value="PRK05443.2-1"/>
    <property type="match status" value="1"/>
</dbReference>
<evidence type="ECO:0000259" key="13">
    <source>
        <dbReference type="Pfam" id="PF17941"/>
    </source>
</evidence>
<dbReference type="PANTHER" id="PTHR30218">
    <property type="entry name" value="POLYPHOSPHATE KINASE"/>
    <property type="match status" value="1"/>
</dbReference>
<comment type="similarity">
    <text evidence="8 9">Belongs to the polyphosphate kinase 1 (PPK1) family.</text>
</comment>
<evidence type="ECO:0000259" key="10">
    <source>
        <dbReference type="Pfam" id="PF02503"/>
    </source>
</evidence>
<dbReference type="GO" id="GO:0006799">
    <property type="term" value="P:polyphosphate biosynthetic process"/>
    <property type="evidence" value="ECO:0007669"/>
    <property type="project" value="UniProtKB-UniRule"/>
</dbReference>
<keyword evidence="2 8" id="KW-0808">Transferase</keyword>
<dbReference type="GO" id="GO:0046872">
    <property type="term" value="F:metal ion binding"/>
    <property type="evidence" value="ECO:0007669"/>
    <property type="project" value="UniProtKB-KW"/>
</dbReference>
<dbReference type="InterPro" id="IPR003414">
    <property type="entry name" value="PP_kinase"/>
</dbReference>
<comment type="PTM">
    <text evidence="8 9">An intermediate of this reaction is the autophosphorylated ppk in which a phosphate is covalently linked to a histidine residue through a N-P bond.</text>
</comment>
<dbReference type="Pfam" id="PF17941">
    <property type="entry name" value="PP_kinase_C_1"/>
    <property type="match status" value="1"/>
</dbReference>
<evidence type="ECO:0000313" key="15">
    <source>
        <dbReference type="Proteomes" id="UP000250796"/>
    </source>
</evidence>
<feature type="domain" description="Polyphosphate kinase N-terminal" evidence="11">
    <location>
        <begin position="9"/>
        <end position="114"/>
    </location>
</feature>
<dbReference type="Gene3D" id="3.30.870.10">
    <property type="entry name" value="Endonuclease Chain A"/>
    <property type="match status" value="2"/>
</dbReference>
<keyword evidence="5 8" id="KW-0418">Kinase</keyword>
<feature type="domain" description="Polyphosphate kinase middle" evidence="10">
    <location>
        <begin position="123"/>
        <end position="299"/>
    </location>
</feature>
<feature type="binding site" evidence="8">
    <location>
        <position position="370"/>
    </location>
    <ligand>
        <name>Mg(2+)</name>
        <dbReference type="ChEBI" id="CHEBI:18420"/>
    </ligand>
</feature>
<evidence type="ECO:0000256" key="9">
    <source>
        <dbReference type="RuleBase" id="RU003800"/>
    </source>
</evidence>
<proteinExistence type="inferred from homology"/>
<keyword evidence="1 8" id="KW-0597">Phosphoprotein</keyword>
<dbReference type="SUPFAM" id="SSF140356">
    <property type="entry name" value="PPK N-terminal domain-like"/>
    <property type="match status" value="1"/>
</dbReference>
<dbReference type="RefSeq" id="WP_169698022.1">
    <property type="nucleotide sequence ID" value="NZ_LS974202.1"/>
</dbReference>
<feature type="binding site" evidence="8">
    <location>
        <position position="47"/>
    </location>
    <ligand>
        <name>ATP</name>
        <dbReference type="ChEBI" id="CHEBI:30616"/>
    </ligand>
</feature>
<dbReference type="Gene3D" id="1.20.58.310">
    <property type="entry name" value="Polyphosphate kinase N-terminal domain"/>
    <property type="match status" value="1"/>
</dbReference>
<dbReference type="SUPFAM" id="SSF143724">
    <property type="entry name" value="PHP14-like"/>
    <property type="match status" value="1"/>
</dbReference>
<keyword evidence="7 8" id="KW-0460">Magnesium</keyword>
<gene>
    <name evidence="8 14" type="primary">ppk</name>
    <name evidence="14" type="ORF">MESINF_0115</name>
</gene>
<evidence type="ECO:0000256" key="8">
    <source>
        <dbReference type="HAMAP-Rule" id="MF_00347"/>
    </source>
</evidence>
<keyword evidence="3 8" id="KW-0479">Metal-binding</keyword>
<feature type="binding site" evidence="8">
    <location>
        <position position="587"/>
    </location>
    <ligand>
        <name>ATP</name>
        <dbReference type="ChEBI" id="CHEBI:30616"/>
    </ligand>
</feature>
<evidence type="ECO:0000256" key="6">
    <source>
        <dbReference type="ARBA" id="ARBA00022840"/>
    </source>
</evidence>
<keyword evidence="4 8" id="KW-0547">Nucleotide-binding</keyword>
<dbReference type="Pfam" id="PF02503">
    <property type="entry name" value="PP_kinase"/>
    <property type="match status" value="1"/>
</dbReference>
<dbReference type="HAMAP" id="MF_00347">
    <property type="entry name" value="Polyphosphate_kinase"/>
    <property type="match status" value="1"/>
</dbReference>
<evidence type="ECO:0000256" key="3">
    <source>
        <dbReference type="ARBA" id="ARBA00022723"/>
    </source>
</evidence>
<dbReference type="FunFam" id="3.30.870.10:FF:000001">
    <property type="entry name" value="Polyphosphate kinase"/>
    <property type="match status" value="1"/>
</dbReference>
<dbReference type="NCBIfam" id="TIGR03705">
    <property type="entry name" value="poly_P_kin"/>
    <property type="match status" value="1"/>
</dbReference>
<evidence type="ECO:0000256" key="5">
    <source>
        <dbReference type="ARBA" id="ARBA00022777"/>
    </source>
</evidence>
<dbReference type="PANTHER" id="PTHR30218:SF0">
    <property type="entry name" value="POLYPHOSPHATE KINASE"/>
    <property type="match status" value="1"/>
</dbReference>
<evidence type="ECO:0000256" key="4">
    <source>
        <dbReference type="ARBA" id="ARBA00022741"/>
    </source>
</evidence>
<dbReference type="InterPro" id="IPR025198">
    <property type="entry name" value="PPK_N_dom"/>
</dbReference>
<name>A0A7Z7PM76_9BACT</name>